<dbReference type="Gene3D" id="1.25.10.10">
    <property type="entry name" value="Leucine-rich Repeat Variant"/>
    <property type="match status" value="1"/>
</dbReference>
<dbReference type="VEuPathDB" id="TrichDB:TVAGG3_0267250"/>
<dbReference type="InterPro" id="IPR000719">
    <property type="entry name" value="Prot_kinase_dom"/>
</dbReference>
<protein>
    <submittedName>
        <fullName evidence="3">TKL family protein kinase</fullName>
    </submittedName>
</protein>
<keyword evidence="3" id="KW-0808">Transferase</keyword>
<proteinExistence type="predicted"/>
<dbReference type="FunCoup" id="A2DAD3">
    <property type="interactions" value="688"/>
</dbReference>
<dbReference type="PANTHER" id="PTHR12984">
    <property type="entry name" value="SCY1-RELATED S/T PROTEIN KINASE-LIKE"/>
    <property type="match status" value="1"/>
</dbReference>
<dbReference type="Gene3D" id="1.10.510.10">
    <property type="entry name" value="Transferase(Phosphotransferase) domain 1"/>
    <property type="match status" value="1"/>
</dbReference>
<dbReference type="CDD" id="cd00180">
    <property type="entry name" value="PKc"/>
    <property type="match status" value="1"/>
</dbReference>
<dbReference type="InterPro" id="IPR011009">
    <property type="entry name" value="Kinase-like_dom_sf"/>
</dbReference>
<dbReference type="Proteomes" id="UP000001542">
    <property type="component" value="Unassembled WGS sequence"/>
</dbReference>
<dbReference type="InParanoid" id="A2DAD3"/>
<evidence type="ECO:0000256" key="1">
    <source>
        <dbReference type="SAM" id="MobiDB-lite"/>
    </source>
</evidence>
<name>A2DAD3_TRIV3</name>
<dbReference type="KEGG" id="tva:5468339"/>
<organism evidence="3 4">
    <name type="scientific">Trichomonas vaginalis (strain ATCC PRA-98 / G3)</name>
    <dbReference type="NCBI Taxonomy" id="412133"/>
    <lineage>
        <taxon>Eukaryota</taxon>
        <taxon>Metamonada</taxon>
        <taxon>Parabasalia</taxon>
        <taxon>Trichomonadida</taxon>
        <taxon>Trichomonadidae</taxon>
        <taxon>Trichomonas</taxon>
    </lineage>
</organism>
<evidence type="ECO:0000259" key="2">
    <source>
        <dbReference type="PROSITE" id="PS50011"/>
    </source>
</evidence>
<reference evidence="3" key="1">
    <citation type="submission" date="2006-10" db="EMBL/GenBank/DDBJ databases">
        <authorList>
            <person name="Amadeo P."/>
            <person name="Zhao Q."/>
            <person name="Wortman J."/>
            <person name="Fraser-Liggett C."/>
            <person name="Carlton J."/>
        </authorList>
    </citation>
    <scope>NUCLEOTIDE SEQUENCE</scope>
    <source>
        <strain evidence="3">G3</strain>
    </source>
</reference>
<dbReference type="InterPro" id="IPR011989">
    <property type="entry name" value="ARM-like"/>
</dbReference>
<dbReference type="EMBL" id="DS113182">
    <property type="protein sequence ID" value="EAY22781.1"/>
    <property type="molecule type" value="Genomic_DNA"/>
</dbReference>
<dbReference type="OrthoDB" id="79687at2759"/>
<dbReference type="OMA" id="INIGHKI"/>
<dbReference type="GO" id="GO:0004672">
    <property type="term" value="F:protein kinase activity"/>
    <property type="evidence" value="ECO:0007669"/>
    <property type="project" value="InterPro"/>
</dbReference>
<dbReference type="InterPro" id="IPR016024">
    <property type="entry name" value="ARM-type_fold"/>
</dbReference>
<dbReference type="AlphaFoldDB" id="A2DAD3"/>
<dbReference type="GO" id="GO:0005524">
    <property type="term" value="F:ATP binding"/>
    <property type="evidence" value="ECO:0007669"/>
    <property type="project" value="InterPro"/>
</dbReference>
<dbReference type="PANTHER" id="PTHR12984:SF6">
    <property type="entry name" value="SCY1-LIKE PROTEIN 2"/>
    <property type="match status" value="1"/>
</dbReference>
<feature type="domain" description="Protein kinase" evidence="2">
    <location>
        <begin position="9"/>
        <end position="275"/>
    </location>
</feature>
<dbReference type="VEuPathDB" id="TrichDB:TVAG_477100"/>
<dbReference type="STRING" id="5722.A2DAD3"/>
<dbReference type="Gene3D" id="3.30.200.20">
    <property type="entry name" value="Phosphorylase Kinase, domain 1"/>
    <property type="match status" value="1"/>
</dbReference>
<gene>
    <name evidence="3" type="ORF">TVAG_477100</name>
</gene>
<reference evidence="3" key="2">
    <citation type="journal article" date="2007" name="Science">
        <title>Draft genome sequence of the sexually transmitted pathogen Trichomonas vaginalis.</title>
        <authorList>
            <person name="Carlton J.M."/>
            <person name="Hirt R.P."/>
            <person name="Silva J.C."/>
            <person name="Delcher A.L."/>
            <person name="Schatz M."/>
            <person name="Zhao Q."/>
            <person name="Wortman J.R."/>
            <person name="Bidwell S.L."/>
            <person name="Alsmark U.C.M."/>
            <person name="Besteiro S."/>
            <person name="Sicheritz-Ponten T."/>
            <person name="Noel C.J."/>
            <person name="Dacks J.B."/>
            <person name="Foster P.G."/>
            <person name="Simillion C."/>
            <person name="Van de Peer Y."/>
            <person name="Miranda-Saavedra D."/>
            <person name="Barton G.J."/>
            <person name="Westrop G.D."/>
            <person name="Mueller S."/>
            <person name="Dessi D."/>
            <person name="Fiori P.L."/>
            <person name="Ren Q."/>
            <person name="Paulsen I."/>
            <person name="Zhang H."/>
            <person name="Bastida-Corcuera F.D."/>
            <person name="Simoes-Barbosa A."/>
            <person name="Brown M.T."/>
            <person name="Hayes R.D."/>
            <person name="Mukherjee M."/>
            <person name="Okumura C.Y."/>
            <person name="Schneider R."/>
            <person name="Smith A.J."/>
            <person name="Vanacova S."/>
            <person name="Villalvazo M."/>
            <person name="Haas B.J."/>
            <person name="Pertea M."/>
            <person name="Feldblyum T.V."/>
            <person name="Utterback T.R."/>
            <person name="Shu C.L."/>
            <person name="Osoegawa K."/>
            <person name="de Jong P.J."/>
            <person name="Hrdy I."/>
            <person name="Horvathova L."/>
            <person name="Zubacova Z."/>
            <person name="Dolezal P."/>
            <person name="Malik S.B."/>
            <person name="Logsdon J.M. Jr."/>
            <person name="Henze K."/>
            <person name="Gupta A."/>
            <person name="Wang C.C."/>
            <person name="Dunne R.L."/>
            <person name="Upcroft J.A."/>
            <person name="Upcroft P."/>
            <person name="White O."/>
            <person name="Salzberg S.L."/>
            <person name="Tang P."/>
            <person name="Chiu C.-H."/>
            <person name="Lee Y.-S."/>
            <person name="Embley T.M."/>
            <person name="Coombs G.H."/>
            <person name="Mottram J.C."/>
            <person name="Tachezy J."/>
            <person name="Fraser-Liggett C.M."/>
            <person name="Johnson P.J."/>
        </authorList>
    </citation>
    <scope>NUCLEOTIDE SEQUENCE [LARGE SCALE GENOMIC DNA]</scope>
    <source>
        <strain evidence="3">G3</strain>
    </source>
</reference>
<feature type="region of interest" description="Disordered" evidence="1">
    <location>
        <begin position="547"/>
        <end position="570"/>
    </location>
</feature>
<dbReference type="InterPro" id="IPR051177">
    <property type="entry name" value="CIK-Related_Protein"/>
</dbReference>
<dbReference type="PROSITE" id="PS50011">
    <property type="entry name" value="PROTEIN_KINASE_DOM"/>
    <property type="match status" value="1"/>
</dbReference>
<dbReference type="eggNOG" id="KOG2137">
    <property type="taxonomic scope" value="Eukaryota"/>
</dbReference>
<keyword evidence="4" id="KW-1185">Reference proteome</keyword>
<accession>A2DAD3</accession>
<dbReference type="Pfam" id="PF00069">
    <property type="entry name" value="Pkinase"/>
    <property type="match status" value="1"/>
</dbReference>
<keyword evidence="3" id="KW-0418">Kinase</keyword>
<dbReference type="RefSeq" id="XP_001583767.1">
    <property type="nucleotide sequence ID" value="XM_001583717.1"/>
</dbReference>
<dbReference type="SUPFAM" id="SSF56112">
    <property type="entry name" value="Protein kinase-like (PK-like)"/>
    <property type="match status" value="1"/>
</dbReference>
<evidence type="ECO:0000313" key="4">
    <source>
        <dbReference type="Proteomes" id="UP000001542"/>
    </source>
</evidence>
<dbReference type="SUPFAM" id="SSF48371">
    <property type="entry name" value="ARM repeat"/>
    <property type="match status" value="1"/>
</dbReference>
<evidence type="ECO:0000313" key="3">
    <source>
        <dbReference type="EMBL" id="EAY22781.1"/>
    </source>
</evidence>
<feature type="region of interest" description="Disordered" evidence="1">
    <location>
        <begin position="588"/>
        <end position="613"/>
    </location>
</feature>
<sequence>MGAWVSDNYDQITPCFNVNYWKVHSAVKKSTQEKVCLWQLDIETLKSKVKSQATIDTYVKNCLSGLQMQKRLLHPHILKILEINEQSPALSFASEPVETCITLDTRLSRDEILYLAKQLCETLEFLHNSAKIAHLCLSPDSLCLTSDFSVKLTNFTWACQIAEDEKSVLVLKPSSSPLNVPSSFMSPEQFNSKNVTLKSDVFSFSSLICSLIAGRTIYECPNINTDSLIPRTIEDDTREALAACFDDDPNDRPSFSELKKCTGICVVTTQVYTYIDNAFSKSPQDKFAFLKGLFKIIPNLSVRLMNKKIIPFLIDELEHDVRFSPAVVPLLINIGHKIGQNQFMTTIFPIISKYFSVTNPIELPLALFSCFEILLELIPPEMHFDVIYPVFKASLDNGNKRLRIESVKNIPKFIEILSENGNSDRKLINDIFERLVVSLGTPNEMDNDTLTLIVRSIKFMTKNIENEYISRKTFNLIGQRYLEYPSKECSEEILSLLMSNKMSIEDILKYSVPLASIVISDKRSSQEVILTLCKFVSRVISKRQDEIAQMPKSNNDDNEDANDGDDKVEAERPVVIKPKNANKRILTRKNSKQINTDTPSVDAKPQISDQNDDEILEELDDIQEKKKQTKVNEEDEAVNEIVTVPSKKDRKPKLKTKY</sequence>